<feature type="compositionally biased region" description="Low complexity" evidence="1">
    <location>
        <begin position="134"/>
        <end position="149"/>
    </location>
</feature>
<protein>
    <submittedName>
        <fullName evidence="3">Uncharacterized protein</fullName>
    </submittedName>
</protein>
<keyword evidence="4" id="KW-1185">Reference proteome</keyword>
<dbReference type="Proteomes" id="UP000308092">
    <property type="component" value="Unassembled WGS sequence"/>
</dbReference>
<reference evidence="3 4" key="1">
    <citation type="submission" date="2019-03" db="EMBL/GenBank/DDBJ databases">
        <title>The genome sequence of a newly discovered highly antifungal drug resistant Aspergillus species, Aspergillus tanneri NIH 1004.</title>
        <authorList>
            <person name="Mounaud S."/>
            <person name="Singh I."/>
            <person name="Joardar V."/>
            <person name="Pakala S."/>
            <person name="Pakala S."/>
            <person name="Venepally P."/>
            <person name="Hoover J."/>
            <person name="Nierman W."/>
            <person name="Chung J."/>
            <person name="Losada L."/>
        </authorList>
    </citation>
    <scope>NUCLEOTIDE SEQUENCE [LARGE SCALE GENOMIC DNA]</scope>
    <source>
        <strain evidence="3 4">NIH1004</strain>
    </source>
</reference>
<evidence type="ECO:0000313" key="4">
    <source>
        <dbReference type="Proteomes" id="UP000308092"/>
    </source>
</evidence>
<feature type="region of interest" description="Disordered" evidence="1">
    <location>
        <begin position="105"/>
        <end position="189"/>
    </location>
</feature>
<dbReference type="OrthoDB" id="4498308at2759"/>
<proteinExistence type="predicted"/>
<dbReference type="RefSeq" id="XP_033421191.1">
    <property type="nucleotide sequence ID" value="XM_033575336.1"/>
</dbReference>
<evidence type="ECO:0000313" key="5">
    <source>
        <dbReference type="Proteomes" id="UP000324241"/>
    </source>
</evidence>
<dbReference type="AlphaFoldDB" id="A0A4V3UP68"/>
<evidence type="ECO:0000313" key="3">
    <source>
        <dbReference type="EMBL" id="THC93874.1"/>
    </source>
</evidence>
<evidence type="ECO:0000313" key="2">
    <source>
        <dbReference type="EMBL" id="KAA8641829.1"/>
    </source>
</evidence>
<dbReference type="GeneID" id="54333469"/>
<comment type="caution">
    <text evidence="3">The sequence shown here is derived from an EMBL/GenBank/DDBJ whole genome shotgun (WGS) entry which is preliminary data.</text>
</comment>
<dbReference type="VEuPathDB" id="FungiDB:EYZ11_006656"/>
<evidence type="ECO:0000256" key="1">
    <source>
        <dbReference type="SAM" id="MobiDB-lite"/>
    </source>
</evidence>
<organism evidence="3 4">
    <name type="scientific">Aspergillus tanneri</name>
    <dbReference type="NCBI Taxonomy" id="1220188"/>
    <lineage>
        <taxon>Eukaryota</taxon>
        <taxon>Fungi</taxon>
        <taxon>Dikarya</taxon>
        <taxon>Ascomycota</taxon>
        <taxon>Pezizomycotina</taxon>
        <taxon>Eurotiomycetes</taxon>
        <taxon>Eurotiomycetidae</taxon>
        <taxon>Eurotiales</taxon>
        <taxon>Aspergillaceae</taxon>
        <taxon>Aspergillus</taxon>
        <taxon>Aspergillus subgen. Circumdati</taxon>
    </lineage>
</organism>
<dbReference type="EMBL" id="QUQM01000008">
    <property type="protein sequence ID" value="KAA8641829.1"/>
    <property type="molecule type" value="Genomic_DNA"/>
</dbReference>
<name>A0A4V3UP68_9EURO</name>
<sequence>MPRSPKSKPKAVAARDRQFWSWTKINNFPKAQKDDLIAQLMDQLHEDGHLTLDLRSIQAQYTMEEGIRRQIERMPPAFRALHTQRGAEMRRRLRLLVSARKREYLAAKEGRKKKSTSPKQSPKQSPKGERRRAQPQQTQPAQAKPEQTQSEQSQHKQPELLPTEPATESEKEQLQRIKKGSPDASGDRSKYIRDDNIFVYGSEDDVDNLLELRVLELSTLHPEKQPENRIPISTIQFERFQELVRPLGYDPEKHDICFLNIEVRNRRQTVVVDSKNGVISGLLMMQIRGNPIEFFLRDKEEG</sequence>
<accession>A0A4V3UP68</accession>
<dbReference type="EMBL" id="SOSA01000239">
    <property type="protein sequence ID" value="THC93874.1"/>
    <property type="molecule type" value="Genomic_DNA"/>
</dbReference>
<gene>
    <name evidence="2" type="ORF">ATNIH1004_010768</name>
    <name evidence="3" type="ORF">EYZ11_006656</name>
</gene>
<dbReference type="Proteomes" id="UP000324241">
    <property type="component" value="Unassembled WGS sequence"/>
</dbReference>
<reference evidence="2 5" key="2">
    <citation type="submission" date="2019-08" db="EMBL/GenBank/DDBJ databases">
        <title>The genome sequence of a newly discovered highly antifungal drug resistant Aspergillus species, Aspergillus tanneri NIH 1004.</title>
        <authorList>
            <person name="Mounaud S."/>
            <person name="Singh I."/>
            <person name="Joardar V."/>
            <person name="Pakala S."/>
            <person name="Pakala S."/>
            <person name="Venepally P."/>
            <person name="Chung J.K."/>
            <person name="Losada L."/>
            <person name="Nierman W.C."/>
        </authorList>
    </citation>
    <scope>NUCLEOTIDE SEQUENCE [LARGE SCALE GENOMIC DNA]</scope>
    <source>
        <strain evidence="2 5">NIH1004</strain>
    </source>
</reference>